<proteinExistence type="predicted"/>
<protein>
    <submittedName>
        <fullName evidence="1">Uncharacterized protein</fullName>
    </submittedName>
</protein>
<evidence type="ECO:0000313" key="2">
    <source>
        <dbReference type="Proteomes" id="UP000515514"/>
    </source>
</evidence>
<dbReference type="EMBL" id="CP052909">
    <property type="protein sequence ID" value="QNJ98175.1"/>
    <property type="molecule type" value="Genomic_DNA"/>
</dbReference>
<dbReference type="AlphaFoldDB" id="A0A7G8PV09"/>
<dbReference type="KEGG" id="alti:ALE3EI_1621"/>
<keyword evidence="2" id="KW-1185">Reference proteome</keyword>
<name>A0A7G8PV09_9FLAO</name>
<reference evidence="1 2" key="1">
    <citation type="submission" date="2020-04" db="EMBL/GenBank/DDBJ databases">
        <title>Genome sequence of Altibacter aquimarinus strain ALE3EI.</title>
        <authorList>
            <person name="Oh H.-M."/>
            <person name="Jang D."/>
        </authorList>
    </citation>
    <scope>NUCLEOTIDE SEQUENCE [LARGE SCALE GENOMIC DNA]</scope>
    <source>
        <strain evidence="1 2">ALE3EI</strain>
    </source>
</reference>
<organism evidence="1 2">
    <name type="scientific">Constantimarinum furrinae</name>
    <dbReference type="NCBI Taxonomy" id="2562285"/>
    <lineage>
        <taxon>Bacteria</taxon>
        <taxon>Pseudomonadati</taxon>
        <taxon>Bacteroidota</taxon>
        <taxon>Flavobacteriia</taxon>
        <taxon>Flavobacteriales</taxon>
        <taxon>Flavobacteriaceae</taxon>
        <taxon>Altibacter/Constantimarinum group</taxon>
        <taxon>Constantimarinum</taxon>
    </lineage>
</organism>
<accession>A0A7G8PV09</accession>
<dbReference type="Proteomes" id="UP000515514">
    <property type="component" value="Chromosome"/>
</dbReference>
<sequence length="189" mass="22522">MEKVSFWNSHIETDRIEIELPKYDSLNFEKAYRIWTDYQVVELIKFNDTTYSGLLVNFISKTNRKGIHKKTIFQKITIPIKTVKKLITELNSENIEILPDSDEVDGYVNGLDGKTYIFEISANKERRVYSYWEPESEQYQDPLIKEVINVRNILNKINSEFKLWEYFVKFRDRLPSGHYSYGMILLTKN</sequence>
<evidence type="ECO:0000313" key="1">
    <source>
        <dbReference type="EMBL" id="QNJ98175.1"/>
    </source>
</evidence>
<gene>
    <name evidence="1" type="ORF">ALE3EI_1621</name>
</gene>